<evidence type="ECO:0000313" key="1">
    <source>
        <dbReference type="EMBL" id="KAI3722741.1"/>
    </source>
</evidence>
<sequence length="85" mass="9326">MALNTLVRRSASSVTPFAARLLGGQTNLNHPCGGALFTAVNHTRKIISDNSFLVPSVSKKKSKKMWDSPVELEVENSFIALKQNR</sequence>
<comment type="caution">
    <text evidence="1">The sequence shown here is derived from an EMBL/GenBank/DDBJ whole genome shotgun (WGS) entry which is preliminary data.</text>
</comment>
<accession>A0ACB9BL54</accession>
<protein>
    <submittedName>
        <fullName evidence="1">Uncharacterized protein</fullName>
    </submittedName>
</protein>
<dbReference type="Proteomes" id="UP001055811">
    <property type="component" value="Linkage Group LG06"/>
</dbReference>
<name>A0ACB9BL54_CICIN</name>
<reference evidence="1 2" key="2">
    <citation type="journal article" date="2022" name="Mol. Ecol. Resour.">
        <title>The genomes of chicory, endive, great burdock and yacon provide insights into Asteraceae paleo-polyploidization history and plant inulin production.</title>
        <authorList>
            <person name="Fan W."/>
            <person name="Wang S."/>
            <person name="Wang H."/>
            <person name="Wang A."/>
            <person name="Jiang F."/>
            <person name="Liu H."/>
            <person name="Zhao H."/>
            <person name="Xu D."/>
            <person name="Zhang Y."/>
        </authorList>
    </citation>
    <scope>NUCLEOTIDE SEQUENCE [LARGE SCALE GENOMIC DNA]</scope>
    <source>
        <strain evidence="2">cv. Punajuju</strain>
        <tissue evidence="1">Leaves</tissue>
    </source>
</reference>
<organism evidence="1 2">
    <name type="scientific">Cichorium intybus</name>
    <name type="common">Chicory</name>
    <dbReference type="NCBI Taxonomy" id="13427"/>
    <lineage>
        <taxon>Eukaryota</taxon>
        <taxon>Viridiplantae</taxon>
        <taxon>Streptophyta</taxon>
        <taxon>Embryophyta</taxon>
        <taxon>Tracheophyta</taxon>
        <taxon>Spermatophyta</taxon>
        <taxon>Magnoliopsida</taxon>
        <taxon>eudicotyledons</taxon>
        <taxon>Gunneridae</taxon>
        <taxon>Pentapetalae</taxon>
        <taxon>asterids</taxon>
        <taxon>campanulids</taxon>
        <taxon>Asterales</taxon>
        <taxon>Asteraceae</taxon>
        <taxon>Cichorioideae</taxon>
        <taxon>Cichorieae</taxon>
        <taxon>Cichoriinae</taxon>
        <taxon>Cichorium</taxon>
    </lineage>
</organism>
<evidence type="ECO:0000313" key="2">
    <source>
        <dbReference type="Proteomes" id="UP001055811"/>
    </source>
</evidence>
<proteinExistence type="predicted"/>
<gene>
    <name evidence="1" type="ORF">L2E82_33808</name>
</gene>
<dbReference type="EMBL" id="CM042014">
    <property type="protein sequence ID" value="KAI3722741.1"/>
    <property type="molecule type" value="Genomic_DNA"/>
</dbReference>
<reference evidence="2" key="1">
    <citation type="journal article" date="2022" name="Mol. Ecol. Resour.">
        <title>The genomes of chicory, endive, great burdock and yacon provide insights into Asteraceae palaeo-polyploidization history and plant inulin production.</title>
        <authorList>
            <person name="Fan W."/>
            <person name="Wang S."/>
            <person name="Wang H."/>
            <person name="Wang A."/>
            <person name="Jiang F."/>
            <person name="Liu H."/>
            <person name="Zhao H."/>
            <person name="Xu D."/>
            <person name="Zhang Y."/>
        </authorList>
    </citation>
    <scope>NUCLEOTIDE SEQUENCE [LARGE SCALE GENOMIC DNA]</scope>
    <source>
        <strain evidence="2">cv. Punajuju</strain>
    </source>
</reference>
<keyword evidence="2" id="KW-1185">Reference proteome</keyword>